<dbReference type="InterPro" id="IPR000792">
    <property type="entry name" value="Tscrpt_reg_LuxR_C"/>
</dbReference>
<evidence type="ECO:0000259" key="4">
    <source>
        <dbReference type="PROSITE" id="PS50043"/>
    </source>
</evidence>
<dbReference type="SUPFAM" id="SSF46894">
    <property type="entry name" value="C-terminal effector domain of the bipartite response regulators"/>
    <property type="match status" value="1"/>
</dbReference>
<keyword evidence="6" id="KW-1185">Reference proteome</keyword>
<dbReference type="InterPro" id="IPR036388">
    <property type="entry name" value="WH-like_DNA-bd_sf"/>
</dbReference>
<evidence type="ECO:0000313" key="6">
    <source>
        <dbReference type="Proteomes" id="UP000450000"/>
    </source>
</evidence>
<dbReference type="Pfam" id="PF00196">
    <property type="entry name" value="GerE"/>
    <property type="match status" value="1"/>
</dbReference>
<dbReference type="GO" id="GO:0004016">
    <property type="term" value="F:adenylate cyclase activity"/>
    <property type="evidence" value="ECO:0007669"/>
    <property type="project" value="TreeGrafter"/>
</dbReference>
<dbReference type="PRINTS" id="PR00038">
    <property type="entry name" value="HTHLUXR"/>
</dbReference>
<name>A0A6N7KVX4_9ACTN</name>
<sequence length="886" mass="93992">MLIGRESELAEIDNALAAGRSGSGRILLLEGAVGCGRSELTETVAERATAAGALVLRAIATEGERELELGVIAQLAACAADREPGLAPAPAPSLAARVEAMQAFCTAVQRLSASAPVVVCVDDLHHADELSRRYLLHLARRSRAQRLVLVLSESIHACSDDPVFRTELLRLPNFRRMRLERLDRTAVAEALRGSADEAAAGALADASGGSPLLLRALLEEYRATGRTEPSPSGPFGQAVIACLHRCPTATRQVVEALAVLGELATAELAGRLLDVAQAAVTRELAGLDAAGFTADAQVRHPAARAAVLDWMDPEARGSLHRTAAALAQRRGLPARAVAAQLLAAGGPMPEWAPPVLCAAAEQLLAEGAVDRAVACLDLAFRGSTDEEQRSRFRIRIAAAAGRTDPGAAERHLTEPLRLLRDGRLDTDGLVPLARLLTVQGRIDEAVEVMERLTPVPPPPGAAGRPARSRRLDPLDGLTAFPQWAEAGSPVALWRVPEYTPGSGATATVEKFLRGVNLTDGTLPSVAQAVRCLLHGDDPASAATWSQVFQAEAARSGAVGWEALFTALNAEARLCQGDLVAAEQGARAALALLPEGPEGVDSLFAAGVTATLVRAQTALARHDDAARELSRAQPDSLAGSMPGLAYLRARAQHHLAVNRFHAALGDFLDIGRTMRRWGVDRPLLLPWRTGAAEALLRLGEVGQAARFVADQLASADARHPKVSGTTLRLQAALSEPKERQALLTRAVEDLRRCGDRYELALALDDFGQVLKERGDTGRAEIVLRRAWHLARECGAETLHDQVLNRPAQLEERPPAPTAGLAGSEPGAALSDSERRVAILAVHGCTNREIAVKLFITVSTVEQHLTRVYRKLDISGRQALPMALGAAV</sequence>
<gene>
    <name evidence="5" type="ORF">F7Q99_22290</name>
</gene>
<dbReference type="PROSITE" id="PS50043">
    <property type="entry name" value="HTH_LUXR_2"/>
    <property type="match status" value="1"/>
</dbReference>
<dbReference type="PROSITE" id="PS00622">
    <property type="entry name" value="HTH_LUXR_1"/>
    <property type="match status" value="1"/>
</dbReference>
<dbReference type="Pfam" id="PF13191">
    <property type="entry name" value="AAA_16"/>
    <property type="match status" value="1"/>
</dbReference>
<dbReference type="GO" id="GO:0005524">
    <property type="term" value="F:ATP binding"/>
    <property type="evidence" value="ECO:0007669"/>
    <property type="project" value="UniProtKB-KW"/>
</dbReference>
<dbReference type="GO" id="GO:0006355">
    <property type="term" value="P:regulation of DNA-templated transcription"/>
    <property type="evidence" value="ECO:0007669"/>
    <property type="project" value="InterPro"/>
</dbReference>
<dbReference type="Proteomes" id="UP000450000">
    <property type="component" value="Unassembled WGS sequence"/>
</dbReference>
<feature type="region of interest" description="Disordered" evidence="3">
    <location>
        <begin position="804"/>
        <end position="827"/>
    </location>
</feature>
<dbReference type="GO" id="GO:0005737">
    <property type="term" value="C:cytoplasm"/>
    <property type="evidence" value="ECO:0007669"/>
    <property type="project" value="TreeGrafter"/>
</dbReference>
<dbReference type="SMART" id="SM00421">
    <property type="entry name" value="HTH_LUXR"/>
    <property type="match status" value="1"/>
</dbReference>
<dbReference type="OrthoDB" id="3178131at2"/>
<dbReference type="RefSeq" id="WP_153464158.1">
    <property type="nucleotide sequence ID" value="NZ_WBOF01000001.1"/>
</dbReference>
<comment type="caution">
    <text evidence="5">The sequence shown here is derived from an EMBL/GenBank/DDBJ whole genome shotgun (WGS) entry which is preliminary data.</text>
</comment>
<dbReference type="PANTHER" id="PTHR16305:SF35">
    <property type="entry name" value="TRANSCRIPTIONAL ACTIVATOR DOMAIN"/>
    <property type="match status" value="1"/>
</dbReference>
<feature type="domain" description="HTH luxR-type" evidence="4">
    <location>
        <begin position="821"/>
        <end position="886"/>
    </location>
</feature>
<accession>A0A6N7KVX4</accession>
<dbReference type="AlphaFoldDB" id="A0A6N7KVX4"/>
<evidence type="ECO:0000256" key="2">
    <source>
        <dbReference type="ARBA" id="ARBA00022840"/>
    </source>
</evidence>
<dbReference type="SUPFAM" id="SSF52540">
    <property type="entry name" value="P-loop containing nucleoside triphosphate hydrolases"/>
    <property type="match status" value="1"/>
</dbReference>
<proteinExistence type="predicted"/>
<dbReference type="InterPro" id="IPR016032">
    <property type="entry name" value="Sig_transdc_resp-reg_C-effctor"/>
</dbReference>
<organism evidence="5 6">
    <name type="scientific">Streptomyces kaniharaensis</name>
    <dbReference type="NCBI Taxonomy" id="212423"/>
    <lineage>
        <taxon>Bacteria</taxon>
        <taxon>Bacillati</taxon>
        <taxon>Actinomycetota</taxon>
        <taxon>Actinomycetes</taxon>
        <taxon>Kitasatosporales</taxon>
        <taxon>Streptomycetaceae</taxon>
        <taxon>Streptomyces</taxon>
    </lineage>
</organism>
<dbReference type="CDD" id="cd06170">
    <property type="entry name" value="LuxR_C_like"/>
    <property type="match status" value="1"/>
</dbReference>
<dbReference type="InterPro" id="IPR027417">
    <property type="entry name" value="P-loop_NTPase"/>
</dbReference>
<keyword evidence="2" id="KW-0067">ATP-binding</keyword>
<dbReference type="InterPro" id="IPR041664">
    <property type="entry name" value="AAA_16"/>
</dbReference>
<evidence type="ECO:0000256" key="3">
    <source>
        <dbReference type="SAM" id="MobiDB-lite"/>
    </source>
</evidence>
<reference evidence="5 6" key="1">
    <citation type="submission" date="2019-09" db="EMBL/GenBank/DDBJ databases">
        <title>Genome Sequences of Streptomyces kaniharaensis ATCC 21070.</title>
        <authorList>
            <person name="Zhu W."/>
            <person name="De Crecy-Lagard V."/>
            <person name="Richards N.G."/>
        </authorList>
    </citation>
    <scope>NUCLEOTIDE SEQUENCE [LARGE SCALE GENOMIC DNA]</scope>
    <source>
        <strain evidence="5 6">SF-557</strain>
    </source>
</reference>
<dbReference type="GO" id="GO:0003677">
    <property type="term" value="F:DNA binding"/>
    <property type="evidence" value="ECO:0007669"/>
    <property type="project" value="InterPro"/>
</dbReference>
<dbReference type="PANTHER" id="PTHR16305">
    <property type="entry name" value="TESTICULAR SOLUBLE ADENYLYL CYCLASE"/>
    <property type="match status" value="1"/>
</dbReference>
<keyword evidence="1" id="KW-0547">Nucleotide-binding</keyword>
<evidence type="ECO:0000256" key="1">
    <source>
        <dbReference type="ARBA" id="ARBA00022741"/>
    </source>
</evidence>
<evidence type="ECO:0000313" key="5">
    <source>
        <dbReference type="EMBL" id="MQS14915.1"/>
    </source>
</evidence>
<dbReference type="EMBL" id="WBOF01000001">
    <property type="protein sequence ID" value="MQS14915.1"/>
    <property type="molecule type" value="Genomic_DNA"/>
</dbReference>
<protein>
    <submittedName>
        <fullName evidence="5">AAA family ATPase</fullName>
    </submittedName>
</protein>
<dbReference type="Gene3D" id="1.10.10.10">
    <property type="entry name" value="Winged helix-like DNA-binding domain superfamily/Winged helix DNA-binding domain"/>
    <property type="match status" value="1"/>
</dbReference>